<dbReference type="Proteomes" id="UP000565262">
    <property type="component" value="Unassembled WGS sequence"/>
</dbReference>
<keyword evidence="4" id="KW-1133">Transmembrane helix</keyword>
<dbReference type="EMBL" id="JACJFM010000010">
    <property type="protein sequence ID" value="MBB1486929.1"/>
    <property type="molecule type" value="Genomic_DNA"/>
</dbReference>
<dbReference type="AlphaFoldDB" id="A0A839IR04"/>
<dbReference type="Pfam" id="PF00990">
    <property type="entry name" value="GGDEF"/>
    <property type="match status" value="1"/>
</dbReference>
<dbReference type="Gene3D" id="3.30.70.270">
    <property type="match status" value="1"/>
</dbReference>
<dbReference type="PROSITE" id="PS50887">
    <property type="entry name" value="GGDEF"/>
    <property type="match status" value="1"/>
</dbReference>
<dbReference type="InterPro" id="IPR043128">
    <property type="entry name" value="Rev_trsase/Diguanyl_cyclase"/>
</dbReference>
<comment type="caution">
    <text evidence="6">The sequence shown here is derived from an EMBL/GenBank/DDBJ whole genome shotgun (WGS) entry which is preliminary data.</text>
</comment>
<dbReference type="InterPro" id="IPR029787">
    <property type="entry name" value="Nucleotide_cyclase"/>
</dbReference>
<keyword evidence="4" id="KW-0812">Transmembrane</keyword>
<evidence type="ECO:0000256" key="2">
    <source>
        <dbReference type="ARBA" id="ARBA00012528"/>
    </source>
</evidence>
<evidence type="ECO:0000313" key="7">
    <source>
        <dbReference type="Proteomes" id="UP000565262"/>
    </source>
</evidence>
<dbReference type="SMART" id="SM00267">
    <property type="entry name" value="GGDEF"/>
    <property type="match status" value="1"/>
</dbReference>
<evidence type="ECO:0000256" key="4">
    <source>
        <dbReference type="SAM" id="Phobius"/>
    </source>
</evidence>
<feature type="domain" description="GGDEF" evidence="5">
    <location>
        <begin position="246"/>
        <end position="376"/>
    </location>
</feature>
<dbReference type="PANTHER" id="PTHR45138:SF9">
    <property type="entry name" value="DIGUANYLATE CYCLASE DGCM-RELATED"/>
    <property type="match status" value="1"/>
</dbReference>
<dbReference type="GO" id="GO:0052621">
    <property type="term" value="F:diguanylate cyclase activity"/>
    <property type="evidence" value="ECO:0007669"/>
    <property type="project" value="UniProtKB-EC"/>
</dbReference>
<evidence type="ECO:0000259" key="5">
    <source>
        <dbReference type="PROSITE" id="PS50887"/>
    </source>
</evidence>
<dbReference type="InterPro" id="IPR050469">
    <property type="entry name" value="Diguanylate_Cyclase"/>
</dbReference>
<accession>A0A839IR04</accession>
<proteinExistence type="predicted"/>
<dbReference type="EC" id="2.7.7.65" evidence="2"/>
<name>A0A839IR04_9GAMM</name>
<evidence type="ECO:0000256" key="3">
    <source>
        <dbReference type="ARBA" id="ARBA00034247"/>
    </source>
</evidence>
<comment type="catalytic activity">
    <reaction evidence="3">
        <text>2 GTP = 3',3'-c-di-GMP + 2 diphosphate</text>
        <dbReference type="Rhea" id="RHEA:24898"/>
        <dbReference type="ChEBI" id="CHEBI:33019"/>
        <dbReference type="ChEBI" id="CHEBI:37565"/>
        <dbReference type="ChEBI" id="CHEBI:58805"/>
        <dbReference type="EC" id="2.7.7.65"/>
    </reaction>
</comment>
<protein>
    <recommendedName>
        <fullName evidence="2">diguanylate cyclase</fullName>
        <ecNumber evidence="2">2.7.7.65</ecNumber>
    </recommendedName>
</protein>
<sequence>MFSIYQLFGVNSKEQFADLISAKEHQDIIRQHRSELISSRIYPFALVFAVLVPVWGILDLIFLPAEVSMQFMVMRLISGGIFLALAFVTKKLKIGTKRALTCLVVMLMVPTLFYQFSTPLIEKSELTGIADILIHLYGLLPYVVIASLALFPLTLKEFSVLSLVLGGLSCVGLYRADSSDITMLLVQMWLLMVILGVSMFSSLQQVRYLISQTVKASYDGLTKLLTRRAGMDIMESLFRATGLQHSNFSVLFIDLDKFKSINDTLGHDMGDDILKQAAKALGNSIRRGDAAIRWGGEEFVILLPHTDADAAKIVVQRIMENGLATLPNGKRVTASIGMAEQAEDDTASWKELVECADRRLYEAKQSGRAKCICPDGTEVKFLEPCDYQIC</sequence>
<feature type="transmembrane region" description="Helical" evidence="4">
    <location>
        <begin position="158"/>
        <end position="175"/>
    </location>
</feature>
<feature type="transmembrane region" description="Helical" evidence="4">
    <location>
        <begin position="100"/>
        <end position="117"/>
    </location>
</feature>
<feature type="transmembrane region" description="Helical" evidence="4">
    <location>
        <begin position="181"/>
        <end position="203"/>
    </location>
</feature>
<feature type="transmembrane region" description="Helical" evidence="4">
    <location>
        <begin position="41"/>
        <end position="63"/>
    </location>
</feature>
<reference evidence="6 7" key="1">
    <citation type="submission" date="2020-08" db="EMBL/GenBank/DDBJ databases">
        <title>Oceanospirillum sp. nov. isolated from marine sediment.</title>
        <authorList>
            <person name="Ji X."/>
        </authorList>
    </citation>
    <scope>NUCLEOTIDE SEQUENCE [LARGE SCALE GENOMIC DNA]</scope>
    <source>
        <strain evidence="6 7">D5</strain>
    </source>
</reference>
<feature type="transmembrane region" description="Helical" evidence="4">
    <location>
        <begin position="129"/>
        <end position="151"/>
    </location>
</feature>
<dbReference type="RefSeq" id="WP_182808713.1">
    <property type="nucleotide sequence ID" value="NZ_JACJFM010000010.1"/>
</dbReference>
<evidence type="ECO:0000313" key="6">
    <source>
        <dbReference type="EMBL" id="MBB1486929.1"/>
    </source>
</evidence>
<dbReference type="NCBIfam" id="TIGR00254">
    <property type="entry name" value="GGDEF"/>
    <property type="match status" value="1"/>
</dbReference>
<organism evidence="6 7">
    <name type="scientific">Oceanospirillum sediminis</name>
    <dbReference type="NCBI Taxonomy" id="2760088"/>
    <lineage>
        <taxon>Bacteria</taxon>
        <taxon>Pseudomonadati</taxon>
        <taxon>Pseudomonadota</taxon>
        <taxon>Gammaproteobacteria</taxon>
        <taxon>Oceanospirillales</taxon>
        <taxon>Oceanospirillaceae</taxon>
        <taxon>Oceanospirillum</taxon>
    </lineage>
</organism>
<gene>
    <name evidence="6" type="ORF">H4O21_09930</name>
</gene>
<dbReference type="SUPFAM" id="SSF55073">
    <property type="entry name" value="Nucleotide cyclase"/>
    <property type="match status" value="1"/>
</dbReference>
<dbReference type="FunFam" id="3.30.70.270:FF:000001">
    <property type="entry name" value="Diguanylate cyclase domain protein"/>
    <property type="match status" value="1"/>
</dbReference>
<evidence type="ECO:0000256" key="1">
    <source>
        <dbReference type="ARBA" id="ARBA00001946"/>
    </source>
</evidence>
<keyword evidence="4" id="KW-0472">Membrane</keyword>
<keyword evidence="7" id="KW-1185">Reference proteome</keyword>
<comment type="cofactor">
    <cofactor evidence="1">
        <name>Mg(2+)</name>
        <dbReference type="ChEBI" id="CHEBI:18420"/>
    </cofactor>
</comment>
<dbReference type="PANTHER" id="PTHR45138">
    <property type="entry name" value="REGULATORY COMPONENTS OF SENSORY TRANSDUCTION SYSTEM"/>
    <property type="match status" value="1"/>
</dbReference>
<feature type="transmembrane region" description="Helical" evidence="4">
    <location>
        <begin position="69"/>
        <end position="88"/>
    </location>
</feature>
<dbReference type="InterPro" id="IPR000160">
    <property type="entry name" value="GGDEF_dom"/>
</dbReference>
<dbReference type="CDD" id="cd01949">
    <property type="entry name" value="GGDEF"/>
    <property type="match status" value="1"/>
</dbReference>